<name>A0A5B7J4F1_PORTR</name>
<keyword evidence="2" id="KW-1185">Reference proteome</keyword>
<evidence type="ECO:0000313" key="1">
    <source>
        <dbReference type="EMBL" id="MPC89569.1"/>
    </source>
</evidence>
<evidence type="ECO:0000313" key="2">
    <source>
        <dbReference type="Proteomes" id="UP000324222"/>
    </source>
</evidence>
<protein>
    <submittedName>
        <fullName evidence="1">Uncharacterized protein</fullName>
    </submittedName>
</protein>
<organism evidence="1 2">
    <name type="scientific">Portunus trituberculatus</name>
    <name type="common">Swimming crab</name>
    <name type="synonym">Neptunus trituberculatus</name>
    <dbReference type="NCBI Taxonomy" id="210409"/>
    <lineage>
        <taxon>Eukaryota</taxon>
        <taxon>Metazoa</taxon>
        <taxon>Ecdysozoa</taxon>
        <taxon>Arthropoda</taxon>
        <taxon>Crustacea</taxon>
        <taxon>Multicrustacea</taxon>
        <taxon>Malacostraca</taxon>
        <taxon>Eumalacostraca</taxon>
        <taxon>Eucarida</taxon>
        <taxon>Decapoda</taxon>
        <taxon>Pleocyemata</taxon>
        <taxon>Brachyura</taxon>
        <taxon>Eubrachyura</taxon>
        <taxon>Portunoidea</taxon>
        <taxon>Portunidae</taxon>
        <taxon>Portuninae</taxon>
        <taxon>Portunus</taxon>
    </lineage>
</organism>
<reference evidence="1 2" key="1">
    <citation type="submission" date="2019-05" db="EMBL/GenBank/DDBJ databases">
        <title>Another draft genome of Portunus trituberculatus and its Hox gene families provides insights of decapod evolution.</title>
        <authorList>
            <person name="Jeong J.-H."/>
            <person name="Song I."/>
            <person name="Kim S."/>
            <person name="Choi T."/>
            <person name="Kim D."/>
            <person name="Ryu S."/>
            <person name="Kim W."/>
        </authorList>
    </citation>
    <scope>NUCLEOTIDE SEQUENCE [LARGE SCALE GENOMIC DNA]</scope>
    <source>
        <tissue evidence="1">Muscle</tissue>
    </source>
</reference>
<dbReference type="Proteomes" id="UP000324222">
    <property type="component" value="Unassembled WGS sequence"/>
</dbReference>
<comment type="caution">
    <text evidence="1">The sequence shown here is derived from an EMBL/GenBank/DDBJ whole genome shotgun (WGS) entry which is preliminary data.</text>
</comment>
<proteinExistence type="predicted"/>
<accession>A0A5B7J4F1</accession>
<dbReference type="AlphaFoldDB" id="A0A5B7J4F1"/>
<sequence length="36" mass="4048">MYKLLKTALLGGPERRPARRLATLLGRWVAGGGRRR</sequence>
<dbReference type="EMBL" id="VSRR010081459">
    <property type="protein sequence ID" value="MPC89569.1"/>
    <property type="molecule type" value="Genomic_DNA"/>
</dbReference>
<gene>
    <name evidence="1" type="ORF">E2C01_084523</name>
</gene>